<feature type="transmembrane region" description="Helical" evidence="1">
    <location>
        <begin position="103"/>
        <end position="124"/>
    </location>
</feature>
<feature type="transmembrane region" description="Helical" evidence="1">
    <location>
        <begin position="145"/>
        <end position="163"/>
    </location>
</feature>
<feature type="transmembrane region" description="Helical" evidence="1">
    <location>
        <begin position="64"/>
        <end position="83"/>
    </location>
</feature>
<feature type="transmembrane region" description="Helical" evidence="1">
    <location>
        <begin position="31"/>
        <end position="52"/>
    </location>
</feature>
<organism evidence="2 3">
    <name type="scientific">Pseudoalteromonas luteoviolacea</name>
    <dbReference type="NCBI Taxonomy" id="43657"/>
    <lineage>
        <taxon>Bacteria</taxon>
        <taxon>Pseudomonadati</taxon>
        <taxon>Pseudomonadota</taxon>
        <taxon>Gammaproteobacteria</taxon>
        <taxon>Alteromonadales</taxon>
        <taxon>Pseudoalteromonadaceae</taxon>
        <taxon>Pseudoalteromonas</taxon>
    </lineage>
</organism>
<keyword evidence="1" id="KW-0812">Transmembrane</keyword>
<feature type="transmembrane region" description="Helical" evidence="1">
    <location>
        <begin position="386"/>
        <end position="403"/>
    </location>
</feature>
<dbReference type="AlphaFoldDB" id="A0A1C0TMW4"/>
<dbReference type="InterPro" id="IPR029468">
    <property type="entry name" value="O-ag_pol_Wzy"/>
</dbReference>
<feature type="transmembrane region" description="Helical" evidence="1">
    <location>
        <begin position="7"/>
        <end position="25"/>
    </location>
</feature>
<feature type="transmembrane region" description="Helical" evidence="1">
    <location>
        <begin position="438"/>
        <end position="456"/>
    </location>
</feature>
<comment type="caution">
    <text evidence="2">The sequence shown here is derived from an EMBL/GenBank/DDBJ whole genome shotgun (WGS) entry which is preliminary data.</text>
</comment>
<feature type="transmembrane region" description="Helical" evidence="1">
    <location>
        <begin position="183"/>
        <end position="204"/>
    </location>
</feature>
<feature type="transmembrane region" description="Helical" evidence="1">
    <location>
        <begin position="261"/>
        <end position="280"/>
    </location>
</feature>
<protein>
    <recommendedName>
        <fullName evidence="4">O-antigen polysaccharide polymerase Wzy</fullName>
    </recommendedName>
</protein>
<reference evidence="3" key="1">
    <citation type="submission" date="2016-07" db="EMBL/GenBank/DDBJ databases">
        <authorList>
            <person name="Florea S."/>
            <person name="Webb J.S."/>
            <person name="Jaromczyk J."/>
            <person name="Schardl C.L."/>
        </authorList>
    </citation>
    <scope>NUCLEOTIDE SEQUENCE [LARGE SCALE GENOMIC DNA]</scope>
    <source>
        <strain evidence="3">IPB1</strain>
    </source>
</reference>
<dbReference type="Proteomes" id="UP000093366">
    <property type="component" value="Unassembled WGS sequence"/>
</dbReference>
<proteinExistence type="predicted"/>
<evidence type="ECO:0000256" key="1">
    <source>
        <dbReference type="SAM" id="Phobius"/>
    </source>
</evidence>
<evidence type="ECO:0008006" key="4">
    <source>
        <dbReference type="Google" id="ProtNLM"/>
    </source>
</evidence>
<feature type="transmembrane region" description="Helical" evidence="1">
    <location>
        <begin position="322"/>
        <end position="342"/>
    </location>
</feature>
<evidence type="ECO:0000313" key="2">
    <source>
        <dbReference type="EMBL" id="OCQ20190.1"/>
    </source>
</evidence>
<sequence>MSKSSFNIIVTLKLILLFITSHHFISLGETVGRLTMGLSVGVLFVIVFVSYLIRAKNLISLYSLYMVSVSAFLGGRFLASLFLDRNVFVTTYMVFTKASYEEVINLYNYLFLFVSSAHFAWMICYSKVQQTVLPERHLNFEYHKCAQLLFTFAVLIIGFYFFSNRAVFLSGNYLSLYESQNSGGYSANYVVYGQMMLALAFGLIAPQKSAFKLVIVLFMLFVSFGFLFLGARSFIVTTLLMIILASNYSRLRFTGVSLKKLLLYSMLFIGVIYLAQFILVSRAGESIAGMELSIGFILAQFFYMQGVSLMIFHLAIEIQDYPVLPIFASFIPSLGHFVSIFDPKMIYELSFSHFISHHYEKELYAQGMGLGWTIMADLYYMSRGNVLVFFTLNFLFTSAFVLFENKSYKSTFGRAMLIAVSFKLMMLPRNTLSSVIPALYYQLIILGGLLLLFITIKKACKVDRRK</sequence>
<keyword evidence="1" id="KW-1133">Transmembrane helix</keyword>
<dbReference type="EMBL" id="MAUJ01000006">
    <property type="protein sequence ID" value="OCQ20190.1"/>
    <property type="molecule type" value="Genomic_DNA"/>
</dbReference>
<accession>A0A1C0TMW4</accession>
<evidence type="ECO:0000313" key="3">
    <source>
        <dbReference type="Proteomes" id="UP000093366"/>
    </source>
</evidence>
<dbReference type="RefSeq" id="WP_065791675.1">
    <property type="nucleotide sequence ID" value="NZ_MAUJ01000006.1"/>
</dbReference>
<dbReference type="Pfam" id="PF14296">
    <property type="entry name" value="O-ag_pol_Wzy"/>
    <property type="match status" value="1"/>
</dbReference>
<gene>
    <name evidence="2" type="ORF">A7985_17315</name>
</gene>
<keyword evidence="1" id="KW-0472">Membrane</keyword>
<feature type="transmembrane region" description="Helical" evidence="1">
    <location>
        <begin position="216"/>
        <end position="249"/>
    </location>
</feature>
<name>A0A1C0TMW4_9GAMM</name>
<feature type="transmembrane region" description="Helical" evidence="1">
    <location>
        <begin position="292"/>
        <end position="316"/>
    </location>
</feature>